<dbReference type="EMBL" id="HBNS01025932">
    <property type="protein sequence ID" value="CAE4617795.1"/>
    <property type="molecule type" value="Transcribed_RNA"/>
</dbReference>
<name>A0A7S4RMI1_9STRA</name>
<dbReference type="AlphaFoldDB" id="A0A7S4RMI1"/>
<feature type="transmembrane region" description="Helical" evidence="2">
    <location>
        <begin position="47"/>
        <end position="67"/>
    </location>
</feature>
<keyword evidence="2" id="KW-1133">Transmembrane helix</keyword>
<feature type="region of interest" description="Disordered" evidence="1">
    <location>
        <begin position="293"/>
        <end position="424"/>
    </location>
</feature>
<feature type="compositionally biased region" description="Low complexity" evidence="1">
    <location>
        <begin position="371"/>
        <end position="392"/>
    </location>
</feature>
<evidence type="ECO:0000313" key="3">
    <source>
        <dbReference type="EMBL" id="CAE4617795.1"/>
    </source>
</evidence>
<feature type="transmembrane region" description="Helical" evidence="2">
    <location>
        <begin position="141"/>
        <end position="161"/>
    </location>
</feature>
<evidence type="ECO:0000256" key="2">
    <source>
        <dbReference type="SAM" id="Phobius"/>
    </source>
</evidence>
<reference evidence="3" key="1">
    <citation type="submission" date="2021-01" db="EMBL/GenBank/DDBJ databases">
        <authorList>
            <person name="Corre E."/>
            <person name="Pelletier E."/>
            <person name="Niang G."/>
            <person name="Scheremetjew M."/>
            <person name="Finn R."/>
            <person name="Kale V."/>
            <person name="Holt S."/>
            <person name="Cochrane G."/>
            <person name="Meng A."/>
            <person name="Brown T."/>
            <person name="Cohen L."/>
        </authorList>
    </citation>
    <scope>NUCLEOTIDE SEQUENCE</scope>
    <source>
        <strain evidence="3">GSO104</strain>
    </source>
</reference>
<gene>
    <name evidence="3" type="ORF">DBRI00130_LOCUS20451</name>
</gene>
<feature type="compositionally biased region" description="Basic residues" evidence="1">
    <location>
        <begin position="347"/>
        <end position="357"/>
    </location>
</feature>
<feature type="transmembrane region" description="Helical" evidence="2">
    <location>
        <begin position="79"/>
        <end position="101"/>
    </location>
</feature>
<feature type="compositionally biased region" description="Acidic residues" evidence="1">
    <location>
        <begin position="414"/>
        <end position="424"/>
    </location>
</feature>
<keyword evidence="2" id="KW-0812">Transmembrane</keyword>
<accession>A0A7S4RMI1</accession>
<keyword evidence="2" id="KW-0472">Membrane</keyword>
<evidence type="ECO:0000256" key="1">
    <source>
        <dbReference type="SAM" id="MobiDB-lite"/>
    </source>
</evidence>
<feature type="transmembrane region" description="Helical" evidence="2">
    <location>
        <begin position="238"/>
        <end position="261"/>
    </location>
</feature>
<organism evidence="3">
    <name type="scientific">Ditylum brightwellii</name>
    <dbReference type="NCBI Taxonomy" id="49249"/>
    <lineage>
        <taxon>Eukaryota</taxon>
        <taxon>Sar</taxon>
        <taxon>Stramenopiles</taxon>
        <taxon>Ochrophyta</taxon>
        <taxon>Bacillariophyta</taxon>
        <taxon>Mediophyceae</taxon>
        <taxon>Lithodesmiophycidae</taxon>
        <taxon>Lithodesmiales</taxon>
        <taxon>Lithodesmiaceae</taxon>
        <taxon>Ditylum</taxon>
    </lineage>
</organism>
<proteinExistence type="predicted"/>
<feature type="compositionally biased region" description="Low complexity" evidence="1">
    <location>
        <begin position="295"/>
        <end position="346"/>
    </location>
</feature>
<sequence length="424" mass="47725">MTVITLIGASPLCGTHLTTAAIGTFVGGQNIIGSTGLETLGATDINLVSYLCLLWLSLIVSWIWSYVMNSSLRILDGCAGRLGTTTFFGMNVVMLTVWGPLQVVDWNRYYYGLVHVIHVAEEDSSVQLASAWSWTEEAELAIGYVLAVLWLGVVAGATRIFHHRYVQQWHQNKSSLDSPNLSQPPAPLNNILVPVLLSLLSILVVNATQYRHAPGLYNGFAVGAYVAMASLQKIPTVFKFFTVSIVAAGWGLTLTPFFVGFAGKSGFTSMLGHVTHIAIETLIVQLRQKRRRQQQQRQRQQQQQQQSQVQPRLTESQSSQLQQEEVNIQKSPQLSQQPQQPQQLSPSHHHSRKHHKPKEAFYTKQQRRQQQRLQHQRQQLEPQKQPQQQTTPLHHRAWSAEPKAGDGVWQHPLEEDDENENHVV</sequence>
<protein>
    <submittedName>
        <fullName evidence="3">Uncharacterized protein</fullName>
    </submittedName>
</protein>